<reference evidence="3 4" key="1">
    <citation type="submission" date="2020-02" db="EMBL/GenBank/DDBJ databases">
        <authorList>
            <person name="Babadi Z.K."/>
            <person name="Risdian C."/>
            <person name="Ebrahimipour G.H."/>
            <person name="Wink J."/>
        </authorList>
    </citation>
    <scope>NUCLEOTIDE SEQUENCE [LARGE SCALE GENOMIC DNA]</scope>
    <source>
        <strain evidence="3 4">ZKHCc1 1396</strain>
    </source>
</reference>
<feature type="chain" id="PRO_5046974471" description="Lipoprotein" evidence="2">
    <location>
        <begin position="21"/>
        <end position="270"/>
    </location>
</feature>
<feature type="signal peptide" evidence="2">
    <location>
        <begin position="1"/>
        <end position="20"/>
    </location>
</feature>
<organism evidence="3 4">
    <name type="scientific">Corallococcus soli</name>
    <dbReference type="NCBI Taxonomy" id="2710757"/>
    <lineage>
        <taxon>Bacteria</taxon>
        <taxon>Pseudomonadati</taxon>
        <taxon>Myxococcota</taxon>
        <taxon>Myxococcia</taxon>
        <taxon>Myxococcales</taxon>
        <taxon>Cystobacterineae</taxon>
        <taxon>Myxococcaceae</taxon>
        <taxon>Corallococcus</taxon>
    </lineage>
</organism>
<evidence type="ECO:0000313" key="4">
    <source>
        <dbReference type="Proteomes" id="UP001516472"/>
    </source>
</evidence>
<gene>
    <name evidence="3" type="ORF">G4177_30550</name>
</gene>
<dbReference type="RefSeq" id="WP_193429711.1">
    <property type="nucleotide sequence ID" value="NZ_CBCSIP010000365.1"/>
</dbReference>
<dbReference type="Proteomes" id="UP001516472">
    <property type="component" value="Unassembled WGS sequence"/>
</dbReference>
<comment type="caution">
    <text evidence="3">The sequence shown here is derived from an EMBL/GenBank/DDBJ whole genome shotgun (WGS) entry which is preliminary data.</text>
</comment>
<dbReference type="PROSITE" id="PS51257">
    <property type="entry name" value="PROKAR_LIPOPROTEIN"/>
    <property type="match status" value="1"/>
</dbReference>
<evidence type="ECO:0000256" key="2">
    <source>
        <dbReference type="SAM" id="SignalP"/>
    </source>
</evidence>
<evidence type="ECO:0000256" key="1">
    <source>
        <dbReference type="SAM" id="MobiDB-lite"/>
    </source>
</evidence>
<dbReference type="EMBL" id="JAAIYO010000013">
    <property type="protein sequence ID" value="MBE4752514.1"/>
    <property type="molecule type" value="Genomic_DNA"/>
</dbReference>
<dbReference type="Gene3D" id="2.40.360.20">
    <property type="match status" value="1"/>
</dbReference>
<feature type="region of interest" description="Disordered" evidence="1">
    <location>
        <begin position="29"/>
        <end position="61"/>
    </location>
</feature>
<protein>
    <recommendedName>
        <fullName evidence="5">Lipoprotein</fullName>
    </recommendedName>
</protein>
<accession>A0ABR9PXD4</accession>
<sequence>MKFRNLAVLFAACGSLVACGGGAGSLPTGNDPGAPTTNPDGTVDLPGDAVQPGGTKTDGENPQAEFTKLWPLTQGSTWSYRIDDPVSGVFNKTVTVLGPETVPETQMTAIKVHSKQDRTATTGTVYEENSWQLELTNGLVVRLREEDLTDGLRTRATTWSPAMMKSLATAPVSVPWEHQDAVRELITYDAGGTEGKDPTYVWKVLAKDVTVTTPAGTFTNAVKVQRDKLNKNGEVKEEKQRMYWLVPGVGKVREEGERTEELVSFDVKKP</sequence>
<evidence type="ECO:0000313" key="3">
    <source>
        <dbReference type="EMBL" id="MBE4752514.1"/>
    </source>
</evidence>
<evidence type="ECO:0008006" key="5">
    <source>
        <dbReference type="Google" id="ProtNLM"/>
    </source>
</evidence>
<keyword evidence="2" id="KW-0732">Signal</keyword>
<name>A0ABR9PXD4_9BACT</name>
<proteinExistence type="predicted"/>
<keyword evidence="4" id="KW-1185">Reference proteome</keyword>